<dbReference type="InterPro" id="IPR013022">
    <property type="entry name" value="Xyl_isomerase-like_TIM-brl"/>
</dbReference>
<organism evidence="2">
    <name type="scientific">Caldilineaceae bacterium SB0661_bin_32</name>
    <dbReference type="NCBI Taxonomy" id="2605255"/>
    <lineage>
        <taxon>Bacteria</taxon>
        <taxon>Bacillati</taxon>
        <taxon>Chloroflexota</taxon>
        <taxon>Caldilineae</taxon>
        <taxon>Caldilineales</taxon>
        <taxon>Caldilineaceae</taxon>
    </lineage>
</organism>
<dbReference type="SUPFAM" id="SSF51658">
    <property type="entry name" value="Xylose isomerase-like"/>
    <property type="match status" value="1"/>
</dbReference>
<sequence length="304" mass="34141">MQLGYASAILPDLSLEEVVQFTADNGFSTVELMCWPAGKAERRYAGVTHIDVVGFTAADAARVNELAASAGITISGLGYYPNPLTPDQDEAQVAIDHIKRVIEASALLGIGIMNSFVGRDWTRSVDDNWPRFLEVWTPLIRFAEDHNVKIGIENCPMAFTNDEWPGGKNLAHTPAIWRRMFADIPSDNFGLNYDPSHMIWQHMDYLKPIRDFTDKLFHVHAKDVRLDKHRLDEVGIMATPLEFHVPKLPGLGDIDWGQFFSVLSDVGYDGPVCIEVEDRAYEDSLESRKASLVQSGRYLKNFMP</sequence>
<accession>A0A6B1D9L5</accession>
<dbReference type="InterPro" id="IPR050312">
    <property type="entry name" value="IolE/XylAMocC-like"/>
</dbReference>
<dbReference type="InterPro" id="IPR036237">
    <property type="entry name" value="Xyl_isomerase-like_sf"/>
</dbReference>
<dbReference type="GO" id="GO:0016853">
    <property type="term" value="F:isomerase activity"/>
    <property type="evidence" value="ECO:0007669"/>
    <property type="project" value="UniProtKB-KW"/>
</dbReference>
<name>A0A6B1D9L5_9CHLR</name>
<dbReference type="EMBL" id="VXMH01000076">
    <property type="protein sequence ID" value="MYC96284.1"/>
    <property type="molecule type" value="Genomic_DNA"/>
</dbReference>
<dbReference type="PANTHER" id="PTHR12110:SF21">
    <property type="entry name" value="XYLOSE ISOMERASE-LIKE TIM BARREL DOMAIN-CONTAINING PROTEIN"/>
    <property type="match status" value="1"/>
</dbReference>
<dbReference type="Gene3D" id="3.20.20.150">
    <property type="entry name" value="Divalent-metal-dependent TIM barrel enzymes"/>
    <property type="match status" value="1"/>
</dbReference>
<evidence type="ECO:0000259" key="1">
    <source>
        <dbReference type="Pfam" id="PF01261"/>
    </source>
</evidence>
<evidence type="ECO:0000313" key="2">
    <source>
        <dbReference type="EMBL" id="MYC96284.1"/>
    </source>
</evidence>
<dbReference type="PANTHER" id="PTHR12110">
    <property type="entry name" value="HYDROXYPYRUVATE ISOMERASE"/>
    <property type="match status" value="1"/>
</dbReference>
<reference evidence="2" key="1">
    <citation type="submission" date="2019-09" db="EMBL/GenBank/DDBJ databases">
        <title>Characterisation of the sponge microbiome using genome-centric metagenomics.</title>
        <authorList>
            <person name="Engelberts J.P."/>
            <person name="Robbins S.J."/>
            <person name="De Goeij J.M."/>
            <person name="Aranda M."/>
            <person name="Bell S.C."/>
            <person name="Webster N.S."/>
        </authorList>
    </citation>
    <scope>NUCLEOTIDE SEQUENCE</scope>
    <source>
        <strain evidence="2">SB0661_bin_32</strain>
    </source>
</reference>
<dbReference type="Pfam" id="PF01261">
    <property type="entry name" value="AP_endonuc_2"/>
    <property type="match status" value="1"/>
</dbReference>
<protein>
    <submittedName>
        <fullName evidence="2">Sugar phosphate isomerase/epimerase</fullName>
    </submittedName>
</protein>
<comment type="caution">
    <text evidence="2">The sequence shown here is derived from an EMBL/GenBank/DDBJ whole genome shotgun (WGS) entry which is preliminary data.</text>
</comment>
<dbReference type="AlphaFoldDB" id="A0A6B1D9L5"/>
<proteinExistence type="predicted"/>
<feature type="domain" description="Xylose isomerase-like TIM barrel" evidence="1">
    <location>
        <begin position="20"/>
        <end position="289"/>
    </location>
</feature>
<keyword evidence="2" id="KW-0413">Isomerase</keyword>
<gene>
    <name evidence="2" type="ORF">F4X14_15075</name>
</gene>